<dbReference type="GO" id="GO:0051082">
    <property type="term" value="F:unfolded protein binding"/>
    <property type="evidence" value="ECO:0000318"/>
    <property type="project" value="GO_Central"/>
</dbReference>
<proteinExistence type="predicted"/>
<reference evidence="5" key="1">
    <citation type="submission" date="2013-07" db="EMBL/GenBank/DDBJ databases">
        <title>The genome of Eucalyptus grandis.</title>
        <authorList>
            <person name="Schmutz J."/>
            <person name="Hayes R."/>
            <person name="Myburg A."/>
            <person name="Tuskan G."/>
            <person name="Grattapaglia D."/>
            <person name="Rokhsar D.S."/>
        </authorList>
    </citation>
    <scope>NUCLEOTIDE SEQUENCE</scope>
    <source>
        <tissue evidence="5">Leaf extractions</tissue>
    </source>
</reference>
<dbReference type="GO" id="GO:0004521">
    <property type="term" value="F:RNA endonuclease activity"/>
    <property type="evidence" value="ECO:0000318"/>
    <property type="project" value="GO_Central"/>
</dbReference>
<dbReference type="Gene3D" id="1.20.1440.180">
    <property type="entry name" value="KEN domain"/>
    <property type="match status" value="1"/>
</dbReference>
<dbReference type="GO" id="GO:0004674">
    <property type="term" value="F:protein serine/threonine kinase activity"/>
    <property type="evidence" value="ECO:0000318"/>
    <property type="project" value="GO_Central"/>
</dbReference>
<dbReference type="EMBL" id="KK198762">
    <property type="protein sequence ID" value="KCW53158.1"/>
    <property type="molecule type" value="Genomic_DNA"/>
</dbReference>
<dbReference type="InterPro" id="IPR010513">
    <property type="entry name" value="KEN_dom"/>
</dbReference>
<sequence>MSSNPQDPQSLLSFVDSTRWRGRRSLNDQSRARADLDDGLESVIKQRLRQRGHVYEDNVDQIFAEFDLKDALMNDPSLTAQLNQKKNDVRMNLRCLLTNPKFSSEELKDYYPPICWNSEKSLDFLCFLSDRLSVRHQRSPQYNVQEERRTSVQKKLKSKKQQIFNGKWIDYIDHNLRQGSVYNDESVEDLLRFVRNKWRHRLELPVRI</sequence>
<dbReference type="GO" id="GO:0070059">
    <property type="term" value="P:intrinsic apoptotic signaling pathway in response to endoplasmic reticulum stress"/>
    <property type="evidence" value="ECO:0000318"/>
    <property type="project" value="GO_Central"/>
</dbReference>
<organism evidence="5">
    <name type="scientific">Eucalyptus grandis</name>
    <name type="common">Flooded gum</name>
    <dbReference type="NCBI Taxonomy" id="71139"/>
    <lineage>
        <taxon>Eukaryota</taxon>
        <taxon>Viridiplantae</taxon>
        <taxon>Streptophyta</taxon>
        <taxon>Embryophyta</taxon>
        <taxon>Tracheophyta</taxon>
        <taxon>Spermatophyta</taxon>
        <taxon>Magnoliopsida</taxon>
        <taxon>eudicotyledons</taxon>
        <taxon>Gunneridae</taxon>
        <taxon>Pentapetalae</taxon>
        <taxon>rosids</taxon>
        <taxon>malvids</taxon>
        <taxon>Myrtales</taxon>
        <taxon>Myrtaceae</taxon>
        <taxon>Myrtoideae</taxon>
        <taxon>Eucalypteae</taxon>
        <taxon>Eucalyptus</taxon>
    </lineage>
</organism>
<dbReference type="PANTHER" id="PTHR13954">
    <property type="entry name" value="IRE1-RELATED"/>
    <property type="match status" value="1"/>
</dbReference>
<dbReference type="InterPro" id="IPR038357">
    <property type="entry name" value="KEN_sf"/>
</dbReference>
<keyword evidence="2" id="KW-0547">Nucleotide-binding</keyword>
<dbReference type="InterPro" id="IPR045133">
    <property type="entry name" value="IRE1/2-like"/>
</dbReference>
<dbReference type="GO" id="GO:0036498">
    <property type="term" value="P:IRE1-mediated unfolded protein response"/>
    <property type="evidence" value="ECO:0000318"/>
    <property type="project" value="GO_Central"/>
</dbReference>
<dbReference type="AlphaFoldDB" id="A0A059AH37"/>
<dbReference type="PROSITE" id="PS51392">
    <property type="entry name" value="KEN"/>
    <property type="match status" value="1"/>
</dbReference>
<dbReference type="Gramene" id="KCW53158">
    <property type="protein sequence ID" value="KCW53158"/>
    <property type="gene ID" value="EUGRSUZ_J02441"/>
</dbReference>
<evidence type="ECO:0000256" key="2">
    <source>
        <dbReference type="ARBA" id="ARBA00022741"/>
    </source>
</evidence>
<protein>
    <recommendedName>
        <fullName evidence="4">KEN domain-containing protein</fullName>
    </recommendedName>
</protein>
<evidence type="ECO:0000256" key="1">
    <source>
        <dbReference type="ARBA" id="ARBA00022729"/>
    </source>
</evidence>
<accession>A0A059AH37</accession>
<dbReference type="GO" id="GO:0006397">
    <property type="term" value="P:mRNA processing"/>
    <property type="evidence" value="ECO:0007669"/>
    <property type="project" value="InterPro"/>
</dbReference>
<dbReference type="GO" id="GO:0005524">
    <property type="term" value="F:ATP binding"/>
    <property type="evidence" value="ECO:0007669"/>
    <property type="project" value="UniProtKB-KW"/>
</dbReference>
<keyword evidence="3" id="KW-0067">ATP-binding</keyword>
<dbReference type="Pfam" id="PF06479">
    <property type="entry name" value="Ribonuc_2-5A"/>
    <property type="match status" value="1"/>
</dbReference>
<gene>
    <name evidence="5" type="ORF">EUGRSUZ_J02441</name>
</gene>
<evidence type="ECO:0000256" key="3">
    <source>
        <dbReference type="ARBA" id="ARBA00022840"/>
    </source>
</evidence>
<name>A0A059AH37_EUCGR</name>
<dbReference type="InParanoid" id="A0A059AH37"/>
<evidence type="ECO:0000313" key="5">
    <source>
        <dbReference type="EMBL" id="KCW53158.1"/>
    </source>
</evidence>
<evidence type="ECO:0000259" key="4">
    <source>
        <dbReference type="PROSITE" id="PS51392"/>
    </source>
</evidence>
<dbReference type="PANTHER" id="PTHR13954:SF6">
    <property type="entry name" value="NON-SPECIFIC SERINE_THREONINE PROTEIN KINASE"/>
    <property type="match status" value="1"/>
</dbReference>
<feature type="domain" description="KEN" evidence="4">
    <location>
        <begin position="118"/>
        <end position="208"/>
    </location>
</feature>
<keyword evidence="1" id="KW-0732">Signal</keyword>
<dbReference type="GO" id="GO:0005783">
    <property type="term" value="C:endoplasmic reticulum"/>
    <property type="evidence" value="ECO:0000318"/>
    <property type="project" value="GO_Central"/>
</dbReference>